<dbReference type="AlphaFoldDB" id="A0A1H2AW52"/>
<evidence type="ECO:0008006" key="4">
    <source>
        <dbReference type="Google" id="ProtNLM"/>
    </source>
</evidence>
<proteinExistence type="predicted"/>
<reference evidence="2 3" key="1">
    <citation type="submission" date="2016-10" db="EMBL/GenBank/DDBJ databases">
        <authorList>
            <person name="de Groot N.N."/>
        </authorList>
    </citation>
    <scope>NUCLEOTIDE SEQUENCE [LARGE SCALE GENOMIC DNA]</scope>
    <source>
        <strain evidence="2 3">DSM 43941</strain>
    </source>
</reference>
<organism evidence="2 3">
    <name type="scientific">Actinoplanes derwentensis</name>
    <dbReference type="NCBI Taxonomy" id="113562"/>
    <lineage>
        <taxon>Bacteria</taxon>
        <taxon>Bacillati</taxon>
        <taxon>Actinomycetota</taxon>
        <taxon>Actinomycetes</taxon>
        <taxon>Micromonosporales</taxon>
        <taxon>Micromonosporaceae</taxon>
        <taxon>Actinoplanes</taxon>
    </lineage>
</organism>
<evidence type="ECO:0000313" key="3">
    <source>
        <dbReference type="Proteomes" id="UP000198688"/>
    </source>
</evidence>
<feature type="chain" id="PRO_5009269241" description="DUF4360 domain-containing protein" evidence="1">
    <location>
        <begin position="20"/>
        <end position="211"/>
    </location>
</feature>
<gene>
    <name evidence="2" type="ORF">SAMN04489716_4114</name>
</gene>
<evidence type="ECO:0000313" key="2">
    <source>
        <dbReference type="EMBL" id="SDT49736.1"/>
    </source>
</evidence>
<dbReference type="InterPro" id="IPR025649">
    <property type="entry name" value="DUF4360"/>
</dbReference>
<dbReference type="Proteomes" id="UP000198688">
    <property type="component" value="Chromosome I"/>
</dbReference>
<dbReference type="OrthoDB" id="482707at2"/>
<dbReference type="Pfam" id="PF14273">
    <property type="entry name" value="DUF4360"/>
    <property type="match status" value="1"/>
</dbReference>
<dbReference type="RefSeq" id="WP_092546122.1">
    <property type="nucleotide sequence ID" value="NZ_BOMJ01000015.1"/>
</dbReference>
<keyword evidence="3" id="KW-1185">Reference proteome</keyword>
<dbReference type="EMBL" id="LT629758">
    <property type="protein sequence ID" value="SDT49736.1"/>
    <property type="molecule type" value="Genomic_DNA"/>
</dbReference>
<dbReference type="PANTHER" id="PTHR38847">
    <property type="match status" value="1"/>
</dbReference>
<name>A0A1H2AW52_9ACTN</name>
<feature type="signal peptide" evidence="1">
    <location>
        <begin position="1"/>
        <end position="19"/>
    </location>
</feature>
<dbReference type="PANTHER" id="PTHR38847:SF1">
    <property type="entry name" value="PSEUDOURIDINE SYNTHASE RSUA_RLUA-LIKE DOMAIN-CONTAINING PROTEIN"/>
    <property type="match status" value="1"/>
</dbReference>
<keyword evidence="1" id="KW-0732">Signal</keyword>
<protein>
    <recommendedName>
        <fullName evidence="4">DUF4360 domain-containing protein</fullName>
    </recommendedName>
</protein>
<dbReference type="STRING" id="113562.SAMN04489716_4114"/>
<sequence>MLSAITAGAMMLTSLSAPAATLQSAPPPPEQMEIAVVSANGSGCPKGTAVVTVSPDNKAFTVAYSNFIAQVGPEAKPLDYRKQCQLSLDVKVPEGFTYAVATADYRGYARLEKGAFAQETAFYYFQGKSSTTKSQNRFDGFWDDEWQITDKVPLVSTSFLPCGDKRYLNINTELKVFADKAPKGTTSFITMDSADGNLETIYRVSWQKCPV</sequence>
<evidence type="ECO:0000256" key="1">
    <source>
        <dbReference type="SAM" id="SignalP"/>
    </source>
</evidence>
<accession>A0A1H2AW52</accession>